<dbReference type="GO" id="GO:0061711">
    <property type="term" value="F:tRNA N(6)-L-threonylcarbamoyladenine synthase activity"/>
    <property type="evidence" value="ECO:0007669"/>
    <property type="project" value="UniProtKB-EC"/>
</dbReference>
<gene>
    <name evidence="2" type="primary">tsaB</name>
    <name evidence="2" type="ORF">AB4874_16385</name>
</gene>
<dbReference type="InterPro" id="IPR000905">
    <property type="entry name" value="Gcp-like_dom"/>
</dbReference>
<dbReference type="SUPFAM" id="SSF53067">
    <property type="entry name" value="Actin-like ATPase domain"/>
    <property type="match status" value="1"/>
</dbReference>
<comment type="caution">
    <text evidence="2">The sequence shown here is derived from an EMBL/GenBank/DDBJ whole genome shotgun (WGS) entry which is preliminary data.</text>
</comment>
<keyword evidence="2" id="KW-0012">Acyltransferase</keyword>
<protein>
    <submittedName>
        <fullName evidence="2">tRNA (Adenosine(37)-N6)-threonylcarbamoyltransferase complex dimerization subunit type 1 TsaB</fullName>
        <ecNumber evidence="2">2.3.1.234</ecNumber>
    </submittedName>
</protein>
<evidence type="ECO:0000313" key="2">
    <source>
        <dbReference type="EMBL" id="MEX1663198.1"/>
    </source>
</evidence>
<accession>A0ABV3TNK1</accession>
<dbReference type="EC" id="2.3.1.234" evidence="2"/>
<name>A0ABV3TNK1_9RHOB</name>
<keyword evidence="2" id="KW-0808">Transferase</keyword>
<dbReference type="Gene3D" id="3.30.420.40">
    <property type="match status" value="2"/>
</dbReference>
<dbReference type="PANTHER" id="PTHR11735:SF11">
    <property type="entry name" value="TRNA THREONYLCARBAMOYLADENOSINE BIOSYNTHESIS PROTEIN TSAB"/>
    <property type="match status" value="1"/>
</dbReference>
<dbReference type="RefSeq" id="WP_368392785.1">
    <property type="nucleotide sequence ID" value="NZ_JBFRYC010000013.1"/>
</dbReference>
<dbReference type="Pfam" id="PF00814">
    <property type="entry name" value="TsaD"/>
    <property type="match status" value="1"/>
</dbReference>
<reference evidence="2 3" key="1">
    <citation type="journal article" date="2011" name="Int. J. Syst. Evol. Microbiol.">
        <title>Zhongshania antarctica gen. nov., sp. nov. and Zhongshania guokunii sp. nov., gammaproteobacteria respectively isolated from coastal attached (fast) ice and surface seawater of the Antarctic.</title>
        <authorList>
            <person name="Li H.J."/>
            <person name="Zhang X.Y."/>
            <person name="Chen C.X."/>
            <person name="Zhang Y.J."/>
            <person name="Gao Z.M."/>
            <person name="Yu Y."/>
            <person name="Chen X.L."/>
            <person name="Chen B."/>
            <person name="Zhang Y.Z."/>
        </authorList>
    </citation>
    <scope>NUCLEOTIDE SEQUENCE [LARGE SCALE GENOMIC DNA]</scope>
    <source>
        <strain evidence="2 3">15-R06ZXC-3</strain>
    </source>
</reference>
<dbReference type="PANTHER" id="PTHR11735">
    <property type="entry name" value="TRNA N6-ADENOSINE THREONYLCARBAMOYLTRANSFERASE"/>
    <property type="match status" value="1"/>
</dbReference>
<sequence>MRDALILGFDTSAAHCAAALLCGDQCLAARQEEMTRGQAERLMPLLEELLAEASASWRDLARIGVGIGPGNFTGVRIAVSAARGLALSLKIPAIGVSSLEAAAHASQGPVLAAIAAPRARGYFEGYRMARSIALQTREIAELPTDWAEPGLTCIGSAAEDAAMQLGATVRPAAFAPAEAIARIAGERALVAGLRPAPLYLQPADAAPPSDPPPVILDR</sequence>
<feature type="domain" description="Gcp-like" evidence="1">
    <location>
        <begin position="34"/>
        <end position="114"/>
    </location>
</feature>
<dbReference type="EMBL" id="JBFRYC010000013">
    <property type="protein sequence ID" value="MEX1663198.1"/>
    <property type="molecule type" value="Genomic_DNA"/>
</dbReference>
<dbReference type="Proteomes" id="UP001557465">
    <property type="component" value="Unassembled WGS sequence"/>
</dbReference>
<proteinExistence type="predicted"/>
<evidence type="ECO:0000313" key="3">
    <source>
        <dbReference type="Proteomes" id="UP001557465"/>
    </source>
</evidence>
<dbReference type="NCBIfam" id="TIGR03725">
    <property type="entry name" value="T6A_YeaZ"/>
    <property type="match status" value="1"/>
</dbReference>
<dbReference type="InterPro" id="IPR022496">
    <property type="entry name" value="T6A_TsaB"/>
</dbReference>
<dbReference type="InterPro" id="IPR043129">
    <property type="entry name" value="ATPase_NBD"/>
</dbReference>
<evidence type="ECO:0000259" key="1">
    <source>
        <dbReference type="Pfam" id="PF00814"/>
    </source>
</evidence>
<keyword evidence="3" id="KW-1185">Reference proteome</keyword>
<organism evidence="2 3">
    <name type="scientific">Thioclava arctica</name>
    <dbReference type="NCBI Taxonomy" id="3238301"/>
    <lineage>
        <taxon>Bacteria</taxon>
        <taxon>Pseudomonadati</taxon>
        <taxon>Pseudomonadota</taxon>
        <taxon>Alphaproteobacteria</taxon>
        <taxon>Rhodobacterales</taxon>
        <taxon>Paracoccaceae</taxon>
        <taxon>Thioclava</taxon>
    </lineage>
</organism>